<reference evidence="1 2" key="1">
    <citation type="journal article" date="2016" name="Mol. Biol. Evol.">
        <title>Comparative Genomics of Early-Diverging Mushroom-Forming Fungi Provides Insights into the Origins of Lignocellulose Decay Capabilities.</title>
        <authorList>
            <person name="Nagy L.G."/>
            <person name="Riley R."/>
            <person name="Tritt A."/>
            <person name="Adam C."/>
            <person name="Daum C."/>
            <person name="Floudas D."/>
            <person name="Sun H."/>
            <person name="Yadav J.S."/>
            <person name="Pangilinan J."/>
            <person name="Larsson K.H."/>
            <person name="Matsuura K."/>
            <person name="Barry K."/>
            <person name="Labutti K."/>
            <person name="Kuo R."/>
            <person name="Ohm R.A."/>
            <person name="Bhattacharya S.S."/>
            <person name="Shirouzu T."/>
            <person name="Yoshinaga Y."/>
            <person name="Martin F.M."/>
            <person name="Grigoriev I.V."/>
            <person name="Hibbett D.S."/>
        </authorList>
    </citation>
    <scope>NUCLEOTIDE SEQUENCE [LARGE SCALE GENOMIC DNA]</scope>
    <source>
        <strain evidence="1 2">HHB9708</strain>
    </source>
</reference>
<organism evidence="1 2">
    <name type="scientific">Sistotremastrum niveocremeum HHB9708</name>
    <dbReference type="NCBI Taxonomy" id="1314777"/>
    <lineage>
        <taxon>Eukaryota</taxon>
        <taxon>Fungi</taxon>
        <taxon>Dikarya</taxon>
        <taxon>Basidiomycota</taxon>
        <taxon>Agaricomycotina</taxon>
        <taxon>Agaricomycetes</taxon>
        <taxon>Sistotremastrales</taxon>
        <taxon>Sistotremastraceae</taxon>
        <taxon>Sertulicium</taxon>
        <taxon>Sertulicium niveocremeum</taxon>
    </lineage>
</organism>
<dbReference type="SUPFAM" id="SSF140500">
    <property type="entry name" value="BAS1536-like"/>
    <property type="match status" value="1"/>
</dbReference>
<evidence type="ECO:0000313" key="2">
    <source>
        <dbReference type="Proteomes" id="UP000076722"/>
    </source>
</evidence>
<sequence length="68" mass="8124">QQLANVLHVNRKTLRKYMRQYGIDKKFTVISDQEIDALFNKFREARPNSGLRYLRGFISAQGLRIQRR</sequence>
<dbReference type="EMBL" id="KV419439">
    <property type="protein sequence ID" value="KZS88173.1"/>
    <property type="molecule type" value="Genomic_DNA"/>
</dbReference>
<feature type="non-terminal residue" evidence="1">
    <location>
        <position position="68"/>
    </location>
</feature>
<protein>
    <recommendedName>
        <fullName evidence="3">DNA binding HTH domain-containing protein</fullName>
    </recommendedName>
</protein>
<feature type="non-terminal residue" evidence="1">
    <location>
        <position position="1"/>
    </location>
</feature>
<evidence type="ECO:0008006" key="3">
    <source>
        <dbReference type="Google" id="ProtNLM"/>
    </source>
</evidence>
<name>A0A164NYK6_9AGAM</name>
<dbReference type="AlphaFoldDB" id="A0A164NYK6"/>
<dbReference type="STRING" id="1314777.A0A164NYK6"/>
<dbReference type="Proteomes" id="UP000076722">
    <property type="component" value="Unassembled WGS sequence"/>
</dbReference>
<accession>A0A164NYK6</accession>
<proteinExistence type="predicted"/>
<keyword evidence="2" id="KW-1185">Reference proteome</keyword>
<gene>
    <name evidence="1" type="ORF">SISNIDRAFT_393272</name>
</gene>
<dbReference type="InterPro" id="IPR037208">
    <property type="entry name" value="Spo0E-like_sf"/>
</dbReference>
<evidence type="ECO:0000313" key="1">
    <source>
        <dbReference type="EMBL" id="KZS88173.1"/>
    </source>
</evidence>
<dbReference type="GO" id="GO:0043937">
    <property type="term" value="P:regulation of sporulation"/>
    <property type="evidence" value="ECO:0007669"/>
    <property type="project" value="InterPro"/>
</dbReference>
<dbReference type="OrthoDB" id="2686689at2759"/>